<protein>
    <recommendedName>
        <fullName evidence="5">Peptidase S1 domain-containing protein</fullName>
    </recommendedName>
</protein>
<keyword evidence="1" id="KW-1015">Disulfide bond</keyword>
<evidence type="ECO:0000256" key="1">
    <source>
        <dbReference type="ARBA" id="ARBA00023157"/>
    </source>
</evidence>
<evidence type="ECO:0000259" key="5">
    <source>
        <dbReference type="PROSITE" id="PS50240"/>
    </source>
</evidence>
<dbReference type="SMART" id="SM00020">
    <property type="entry name" value="Tryp_SPc"/>
    <property type="match status" value="1"/>
</dbReference>
<dbReference type="InterPro" id="IPR009003">
    <property type="entry name" value="Peptidase_S1_PA"/>
</dbReference>
<dbReference type="GO" id="GO:0004252">
    <property type="term" value="F:serine-type endopeptidase activity"/>
    <property type="evidence" value="ECO:0007669"/>
    <property type="project" value="InterPro"/>
</dbReference>
<dbReference type="CDD" id="cd00190">
    <property type="entry name" value="Tryp_SPc"/>
    <property type="match status" value="1"/>
</dbReference>
<reference evidence="6" key="1">
    <citation type="submission" date="2023-03" db="EMBL/GenBank/DDBJ databases">
        <title>Chromosome-level genomes of two armyworms, Mythimna separata and Mythimna loreyi, provide insights into the biosynthesis and reception of sex pheromones.</title>
        <authorList>
            <person name="Zhao H."/>
        </authorList>
    </citation>
    <scope>NUCLEOTIDE SEQUENCE</scope>
    <source>
        <strain evidence="6">BeijingLab</strain>
        <tissue evidence="6">Pupa</tissue>
    </source>
</reference>
<evidence type="ECO:0000256" key="3">
    <source>
        <dbReference type="RuleBase" id="RU363034"/>
    </source>
</evidence>
<sequence>MRSLVLFGLSLVVSVSASVELQINYHDSVGIPQAERIRVIETEILAKNLGHNDLLQNRIVGGQETAPHAFPYFAGLLIDLVGTNARSVCGASLLTPNRLVTAAHCWLDDTDQAFQFLVVLGSNFLYNGGERIYTKTVITHPHYDKSSNDVAVIYLPRNARIDNFRVKPINLPNESELRNQFVGYPAVATGFGKMSDKTNKLSRVLRHVNLTVISKAECASVFKRGLVTSNHICTSGSGGVGICSGDSGGPLVTFDNNRQPFLIGIIAFCAVQCDEGAPSGSSRVTSFYTFITQHLQIAQK</sequence>
<keyword evidence="3" id="KW-0378">Hydrolase</keyword>
<dbReference type="InterPro" id="IPR051487">
    <property type="entry name" value="Ser/Thr_Proteases_Immune/Dev"/>
</dbReference>
<dbReference type="EMBL" id="JARGEI010000012">
    <property type="protein sequence ID" value="KAJ8722372.1"/>
    <property type="molecule type" value="Genomic_DNA"/>
</dbReference>
<keyword evidence="4" id="KW-0732">Signal</keyword>
<dbReference type="AlphaFoldDB" id="A0AAD7YPU5"/>
<dbReference type="InterPro" id="IPR033116">
    <property type="entry name" value="TRYPSIN_SER"/>
</dbReference>
<dbReference type="InterPro" id="IPR018114">
    <property type="entry name" value="TRYPSIN_HIS"/>
</dbReference>
<comment type="similarity">
    <text evidence="2">Belongs to the peptidase S1 family. CLIP subfamily.</text>
</comment>
<dbReference type="Pfam" id="PF00089">
    <property type="entry name" value="Trypsin"/>
    <property type="match status" value="1"/>
</dbReference>
<evidence type="ECO:0000313" key="6">
    <source>
        <dbReference type="EMBL" id="KAJ8722372.1"/>
    </source>
</evidence>
<feature type="domain" description="Peptidase S1" evidence="5">
    <location>
        <begin position="59"/>
        <end position="296"/>
    </location>
</feature>
<keyword evidence="7" id="KW-1185">Reference proteome</keyword>
<comment type="caution">
    <text evidence="6">The sequence shown here is derived from an EMBL/GenBank/DDBJ whole genome shotgun (WGS) entry which is preliminary data.</text>
</comment>
<dbReference type="InterPro" id="IPR043504">
    <property type="entry name" value="Peptidase_S1_PA_chymotrypsin"/>
</dbReference>
<feature type="chain" id="PRO_5042282582" description="Peptidase S1 domain-containing protein" evidence="4">
    <location>
        <begin position="18"/>
        <end position="300"/>
    </location>
</feature>
<dbReference type="PANTHER" id="PTHR24256">
    <property type="entry name" value="TRYPTASE-RELATED"/>
    <property type="match status" value="1"/>
</dbReference>
<evidence type="ECO:0000256" key="4">
    <source>
        <dbReference type="SAM" id="SignalP"/>
    </source>
</evidence>
<dbReference type="InterPro" id="IPR001314">
    <property type="entry name" value="Peptidase_S1A"/>
</dbReference>
<dbReference type="PRINTS" id="PR00722">
    <property type="entry name" value="CHYMOTRYPSIN"/>
</dbReference>
<dbReference type="Gene3D" id="2.40.10.10">
    <property type="entry name" value="Trypsin-like serine proteases"/>
    <property type="match status" value="1"/>
</dbReference>
<accession>A0AAD7YPU5</accession>
<evidence type="ECO:0000256" key="2">
    <source>
        <dbReference type="ARBA" id="ARBA00024195"/>
    </source>
</evidence>
<name>A0AAD7YPU5_MYTSE</name>
<dbReference type="SUPFAM" id="SSF50494">
    <property type="entry name" value="Trypsin-like serine proteases"/>
    <property type="match status" value="1"/>
</dbReference>
<organism evidence="6 7">
    <name type="scientific">Mythimna separata</name>
    <name type="common">Oriental armyworm</name>
    <name type="synonym">Pseudaletia separata</name>
    <dbReference type="NCBI Taxonomy" id="271217"/>
    <lineage>
        <taxon>Eukaryota</taxon>
        <taxon>Metazoa</taxon>
        <taxon>Ecdysozoa</taxon>
        <taxon>Arthropoda</taxon>
        <taxon>Hexapoda</taxon>
        <taxon>Insecta</taxon>
        <taxon>Pterygota</taxon>
        <taxon>Neoptera</taxon>
        <taxon>Endopterygota</taxon>
        <taxon>Lepidoptera</taxon>
        <taxon>Glossata</taxon>
        <taxon>Ditrysia</taxon>
        <taxon>Noctuoidea</taxon>
        <taxon>Noctuidae</taxon>
        <taxon>Noctuinae</taxon>
        <taxon>Hadenini</taxon>
        <taxon>Mythimna</taxon>
    </lineage>
</organism>
<keyword evidence="3" id="KW-0720">Serine protease</keyword>
<dbReference type="PROSITE" id="PS00135">
    <property type="entry name" value="TRYPSIN_SER"/>
    <property type="match status" value="1"/>
</dbReference>
<gene>
    <name evidence="6" type="ORF">PYW07_003552</name>
</gene>
<dbReference type="PROSITE" id="PS00134">
    <property type="entry name" value="TRYPSIN_HIS"/>
    <property type="match status" value="1"/>
</dbReference>
<dbReference type="PROSITE" id="PS50240">
    <property type="entry name" value="TRYPSIN_DOM"/>
    <property type="match status" value="1"/>
</dbReference>
<feature type="signal peptide" evidence="4">
    <location>
        <begin position="1"/>
        <end position="17"/>
    </location>
</feature>
<evidence type="ECO:0000313" key="7">
    <source>
        <dbReference type="Proteomes" id="UP001231518"/>
    </source>
</evidence>
<dbReference type="InterPro" id="IPR001254">
    <property type="entry name" value="Trypsin_dom"/>
</dbReference>
<dbReference type="GO" id="GO:0006508">
    <property type="term" value="P:proteolysis"/>
    <property type="evidence" value="ECO:0007669"/>
    <property type="project" value="UniProtKB-KW"/>
</dbReference>
<proteinExistence type="inferred from homology"/>
<dbReference type="Proteomes" id="UP001231518">
    <property type="component" value="Chromosome 15"/>
</dbReference>
<keyword evidence="3" id="KW-0645">Protease</keyword>